<dbReference type="Proteomes" id="UP000250080">
    <property type="component" value="Chromosome I"/>
</dbReference>
<dbReference type="RefSeq" id="WP_013160409.1">
    <property type="nucleotide sequence ID" value="NZ_CCYS01000037.1"/>
</dbReference>
<organism evidence="6 7">
    <name type="scientific">Propionibacterium freudenreichii</name>
    <dbReference type="NCBI Taxonomy" id="1744"/>
    <lineage>
        <taxon>Bacteria</taxon>
        <taxon>Bacillati</taxon>
        <taxon>Actinomycetota</taxon>
        <taxon>Actinomycetes</taxon>
        <taxon>Propionibacteriales</taxon>
        <taxon>Propionibacteriaceae</taxon>
        <taxon>Propionibacterium</taxon>
    </lineage>
</organism>
<reference evidence="6 7" key="1">
    <citation type="submission" date="2016-09" db="EMBL/GenBank/DDBJ databases">
        <authorList>
            <person name="Laine KS P."/>
        </authorList>
    </citation>
    <scope>NUCLEOTIDE SEQUENCE [LARGE SCALE GENOMIC DNA]</scope>
    <source>
        <strain evidence="6">PFRJS-23</strain>
    </source>
</reference>
<evidence type="ECO:0000259" key="5">
    <source>
        <dbReference type="Pfam" id="PF01061"/>
    </source>
</evidence>
<evidence type="ECO:0000256" key="4">
    <source>
        <dbReference type="ARBA" id="ARBA00023136"/>
    </source>
</evidence>
<evidence type="ECO:0000313" key="6">
    <source>
        <dbReference type="EMBL" id="SCQ80915.1"/>
    </source>
</evidence>
<evidence type="ECO:0000256" key="2">
    <source>
        <dbReference type="ARBA" id="ARBA00022692"/>
    </source>
</evidence>
<dbReference type="AlphaFoldDB" id="A0A2C7YMU2"/>
<dbReference type="PANTHER" id="PTHR43229">
    <property type="entry name" value="NODULATION PROTEIN J"/>
    <property type="match status" value="1"/>
</dbReference>
<comment type="subcellular location">
    <subcellularLocation>
        <location evidence="1">Membrane</location>
        <topology evidence="1">Multi-pass membrane protein</topology>
    </subcellularLocation>
</comment>
<dbReference type="GO" id="GO:0016020">
    <property type="term" value="C:membrane"/>
    <property type="evidence" value="ECO:0007669"/>
    <property type="project" value="UniProtKB-SubCell"/>
</dbReference>
<dbReference type="InterPro" id="IPR051784">
    <property type="entry name" value="Nod_factor_ABC_transporter"/>
</dbReference>
<gene>
    <name evidence="6" type="ORF">PFR_JS23_1792</name>
</gene>
<dbReference type="GO" id="GO:0140359">
    <property type="term" value="F:ABC-type transporter activity"/>
    <property type="evidence" value="ECO:0007669"/>
    <property type="project" value="InterPro"/>
</dbReference>
<dbReference type="Pfam" id="PF01061">
    <property type="entry name" value="ABC2_membrane"/>
    <property type="match status" value="1"/>
</dbReference>
<protein>
    <submittedName>
        <fullName evidence="6">ABC transporter, permease protein</fullName>
    </submittedName>
</protein>
<sequence length="268" mass="28809">MSTITSIRATPNSATTGTTMAPAGVARWRQFGLVFQWQLRRNLTLMPLYVVVQLVLSVATVVGYGLLIGDPAPDAARYLVTGAPTISLVMLGLAMTPQFVAQSRTEGSLDWMRALPISRPVFLLADLAVWTMVALPGLVLSIIVGALRFHLDLSMSWLIVPAALLIALTSASIGYAIANLCPPTLAQLISQVLVFVILLFSPLSYPADRLPQWGQAVHHWLPLESMGEIMRHTILSADFAAPLSAWLLLAAWCAAAVAGASWALGRRS</sequence>
<dbReference type="EMBL" id="LT618793">
    <property type="protein sequence ID" value="SCQ80915.1"/>
    <property type="molecule type" value="Genomic_DNA"/>
</dbReference>
<feature type="domain" description="ABC-2 type transporter transmembrane" evidence="5">
    <location>
        <begin position="30"/>
        <end position="234"/>
    </location>
</feature>
<evidence type="ECO:0000256" key="3">
    <source>
        <dbReference type="ARBA" id="ARBA00022989"/>
    </source>
</evidence>
<keyword evidence="4" id="KW-0472">Membrane</keyword>
<name>A0A2C7YMU2_9ACTN</name>
<dbReference type="InterPro" id="IPR013525">
    <property type="entry name" value="ABC2_TM"/>
</dbReference>
<proteinExistence type="predicted"/>
<accession>A0A2C7YMU2</accession>
<keyword evidence="2" id="KW-0812">Transmembrane</keyword>
<evidence type="ECO:0000313" key="7">
    <source>
        <dbReference type="Proteomes" id="UP000250080"/>
    </source>
</evidence>
<dbReference type="OMA" id="AVATWAY"/>
<evidence type="ECO:0000256" key="1">
    <source>
        <dbReference type="ARBA" id="ARBA00004141"/>
    </source>
</evidence>
<keyword evidence="3" id="KW-1133">Transmembrane helix</keyword>
<dbReference type="PANTHER" id="PTHR43229:SF3">
    <property type="entry name" value="ABC-TYPE MULTIDRUG TRANSPORT SYSTEM, PERMEASE COMPONENT"/>
    <property type="match status" value="1"/>
</dbReference>